<evidence type="ECO:0000313" key="4">
    <source>
        <dbReference type="Proteomes" id="UP001589774"/>
    </source>
</evidence>
<keyword evidence="1" id="KW-0175">Coiled coil</keyword>
<evidence type="ECO:0000313" key="3">
    <source>
        <dbReference type="EMBL" id="MFC0317942.1"/>
    </source>
</evidence>
<reference evidence="3 4" key="1">
    <citation type="submission" date="2024-09" db="EMBL/GenBank/DDBJ databases">
        <authorList>
            <person name="Sun Q."/>
            <person name="Mori K."/>
        </authorList>
    </citation>
    <scope>NUCLEOTIDE SEQUENCE [LARGE SCALE GENOMIC DNA]</scope>
    <source>
        <strain evidence="3 4">CCM 7765</strain>
    </source>
</reference>
<feature type="signal peptide" evidence="2">
    <location>
        <begin position="1"/>
        <end position="18"/>
    </location>
</feature>
<name>A0ABV6HGB7_9SPHI</name>
<organism evidence="3 4">
    <name type="scientific">Olivibacter oleidegradans</name>
    <dbReference type="NCBI Taxonomy" id="760123"/>
    <lineage>
        <taxon>Bacteria</taxon>
        <taxon>Pseudomonadati</taxon>
        <taxon>Bacteroidota</taxon>
        <taxon>Sphingobacteriia</taxon>
        <taxon>Sphingobacteriales</taxon>
        <taxon>Sphingobacteriaceae</taxon>
        <taxon>Olivibacter</taxon>
    </lineage>
</organism>
<feature type="chain" id="PRO_5046712260" description="BZIP transcription factor" evidence="2">
    <location>
        <begin position="19"/>
        <end position="237"/>
    </location>
</feature>
<evidence type="ECO:0000256" key="2">
    <source>
        <dbReference type="SAM" id="SignalP"/>
    </source>
</evidence>
<proteinExistence type="predicted"/>
<protein>
    <recommendedName>
        <fullName evidence="5">BZIP transcription factor</fullName>
    </recommendedName>
</protein>
<gene>
    <name evidence="3" type="ORF">ACFFI0_06460</name>
</gene>
<dbReference type="RefSeq" id="WP_130854323.1">
    <property type="nucleotide sequence ID" value="NZ_JBHLWO010000001.1"/>
</dbReference>
<dbReference type="Proteomes" id="UP001589774">
    <property type="component" value="Unassembled WGS sequence"/>
</dbReference>
<accession>A0ABV6HGB7</accession>
<comment type="caution">
    <text evidence="3">The sequence shown here is derived from an EMBL/GenBank/DDBJ whole genome shotgun (WGS) entry which is preliminary data.</text>
</comment>
<evidence type="ECO:0008006" key="5">
    <source>
        <dbReference type="Google" id="ProtNLM"/>
    </source>
</evidence>
<dbReference type="EMBL" id="JBHLWO010000001">
    <property type="protein sequence ID" value="MFC0317942.1"/>
    <property type="molecule type" value="Genomic_DNA"/>
</dbReference>
<sequence length="237" mass="25795">MRHLLLFALLLFGMGAYAQNTFPSSGNAAIGIAPAADVPLLVNGLIRGISGGLQIQNPGSAPNGSWITLTSPRSAPGLALAEGDGNGNIARRWDTYVKGGAYHIADNNFSTTQSRLTITTAGNVGIGTATPSNLLEVNGTIRSKEILVESANWPDYVFEDNYKMQSLAEIEAFIKENKHLPGVPNKMEVEENGVSLGEMNRKLLEKVEELTLHLIEEKKERQKLEERLSVIEQNNRK</sequence>
<evidence type="ECO:0000256" key="1">
    <source>
        <dbReference type="SAM" id="Coils"/>
    </source>
</evidence>
<keyword evidence="2" id="KW-0732">Signal</keyword>
<feature type="coiled-coil region" evidence="1">
    <location>
        <begin position="200"/>
        <end position="234"/>
    </location>
</feature>
<keyword evidence="4" id="KW-1185">Reference proteome</keyword>